<dbReference type="Proteomes" id="UP001304300">
    <property type="component" value="Chromosome"/>
</dbReference>
<protein>
    <submittedName>
        <fullName evidence="2">Glycosyltransferase family 4 protein</fullName>
        <ecNumber evidence="2">2.4.-.-</ecNumber>
    </submittedName>
</protein>
<dbReference type="AlphaFoldDB" id="A0AAQ3LCU1"/>
<dbReference type="RefSeq" id="WP_317834596.1">
    <property type="nucleotide sequence ID" value="NZ_CP136920.1"/>
</dbReference>
<evidence type="ECO:0000259" key="1">
    <source>
        <dbReference type="Pfam" id="PF00534"/>
    </source>
</evidence>
<keyword evidence="2" id="KW-0808">Transferase</keyword>
<dbReference type="EMBL" id="CP136920">
    <property type="protein sequence ID" value="WOO42112.1"/>
    <property type="molecule type" value="Genomic_DNA"/>
</dbReference>
<proteinExistence type="predicted"/>
<dbReference type="KEGG" id="puo:RZN69_03360"/>
<dbReference type="CDD" id="cd03801">
    <property type="entry name" value="GT4_PimA-like"/>
    <property type="match status" value="1"/>
</dbReference>
<keyword evidence="2" id="KW-0328">Glycosyltransferase</keyword>
<reference evidence="2 3" key="1">
    <citation type="submission" date="2023-10" db="EMBL/GenBank/DDBJ databases">
        <title>Rubellicoccus peritrichatus gen. nov., sp. nov., isolated from an algae of coral reef tank.</title>
        <authorList>
            <person name="Luo J."/>
        </authorList>
    </citation>
    <scope>NUCLEOTIDE SEQUENCE [LARGE SCALE GENOMIC DNA]</scope>
    <source>
        <strain evidence="2 3">CR14</strain>
    </source>
</reference>
<dbReference type="EC" id="2.4.-.-" evidence="2"/>
<dbReference type="Pfam" id="PF00534">
    <property type="entry name" value="Glycos_transf_1"/>
    <property type="match status" value="1"/>
</dbReference>
<organism evidence="2 3">
    <name type="scientific">Rubellicoccus peritrichatus</name>
    <dbReference type="NCBI Taxonomy" id="3080537"/>
    <lineage>
        <taxon>Bacteria</taxon>
        <taxon>Pseudomonadati</taxon>
        <taxon>Verrucomicrobiota</taxon>
        <taxon>Opitutia</taxon>
        <taxon>Puniceicoccales</taxon>
        <taxon>Cerasicoccaceae</taxon>
        <taxon>Rubellicoccus</taxon>
    </lineage>
</organism>
<dbReference type="GO" id="GO:0016757">
    <property type="term" value="F:glycosyltransferase activity"/>
    <property type="evidence" value="ECO:0007669"/>
    <property type="project" value="UniProtKB-KW"/>
</dbReference>
<gene>
    <name evidence="2" type="ORF">RZN69_03360</name>
</gene>
<sequence>MKVLLYSPVFWPSVGGVEAITETLGIEMTTAGIDCYVVTETESEEQREYPFRVIRKPTIAERFRLTSWCDIIHSNSASVAMWPYAELLRKPFIWTHNGYQAACIDGLGWEAGKPAPIAPIPSFWHHWKVNGAKSALIGGLKLVVRRHVALNHVALNIPATRWVDKRLALPRSVQAYTPYPNKNFLSPTGDTNASSVDFLYVGRLVTEKGVNTLIEALALLSKAQGSQPTLRIVGGGPEKDDLESLAQELKVRNQIEFTGPLSGDALRKAISEAAIAIVPSIWEEPMGGVTLELLSAGKCLIVSEKGGHAEVCGKAALTFLNGNPEALANQMDTLINDPEQQTELRSFGKEKLTQFSAKRLTNRYIQIYNSVIQEVS</sequence>
<feature type="domain" description="Glycosyl transferase family 1" evidence="1">
    <location>
        <begin position="197"/>
        <end position="350"/>
    </location>
</feature>
<evidence type="ECO:0000313" key="3">
    <source>
        <dbReference type="Proteomes" id="UP001304300"/>
    </source>
</evidence>
<name>A0AAQ3LCU1_9BACT</name>
<dbReference type="SUPFAM" id="SSF53756">
    <property type="entry name" value="UDP-Glycosyltransferase/glycogen phosphorylase"/>
    <property type="match status" value="1"/>
</dbReference>
<evidence type="ECO:0000313" key="2">
    <source>
        <dbReference type="EMBL" id="WOO42112.1"/>
    </source>
</evidence>
<keyword evidence="3" id="KW-1185">Reference proteome</keyword>
<dbReference type="Gene3D" id="3.40.50.2000">
    <property type="entry name" value="Glycogen Phosphorylase B"/>
    <property type="match status" value="2"/>
</dbReference>
<dbReference type="InterPro" id="IPR001296">
    <property type="entry name" value="Glyco_trans_1"/>
</dbReference>
<dbReference type="PANTHER" id="PTHR12526">
    <property type="entry name" value="GLYCOSYLTRANSFERASE"/>
    <property type="match status" value="1"/>
</dbReference>
<accession>A0AAQ3LCU1</accession>